<dbReference type="SUPFAM" id="SSF51556">
    <property type="entry name" value="Metallo-dependent hydrolases"/>
    <property type="match status" value="1"/>
</dbReference>
<dbReference type="PANTHER" id="PTHR11409">
    <property type="entry name" value="ADENOSINE DEAMINASE"/>
    <property type="match status" value="1"/>
</dbReference>
<feature type="domain" description="Adenosine deaminase" evidence="7">
    <location>
        <begin position="12"/>
        <end position="345"/>
    </location>
</feature>
<sequence>MPLTPAQIRSLPTAVLHDHLDGGLRPSTVLELCAELGIETPAGTAGAVADWFFDAADSGSLPRYLATFDRTIALMQRPQDLHRVAREFVEDMAADGACYAETRWAPHQHLEGGLSLAQAVDAVQAGLEEGMAIAAEAGRPILAGQLLCHLRHLPPTEELVRLAADRRDAGVWGVDLAGPEAGFPASLYAGPFALAHELGVHVTIHAGEADGPDSIACALAQGAERIGHGVRLIEDIGADGARGPVAEEVHARQICLEVCPSSNLQTGAAASLAAHPAGRLLAGGFTVAISSDNRLMSRTCTSRELELLAGAHRWELPELERITHTALSSGFAPAEQRERILEEIVRPAYAAARDAG</sequence>
<keyword evidence="9" id="KW-1185">Reference proteome</keyword>
<dbReference type="PANTHER" id="PTHR11409:SF43">
    <property type="entry name" value="ADENOSINE DEAMINASE"/>
    <property type="match status" value="1"/>
</dbReference>
<dbReference type="EMBL" id="JBHUFL010000002">
    <property type="protein sequence ID" value="MFD1834918.1"/>
    <property type="molecule type" value="Genomic_DNA"/>
</dbReference>
<dbReference type="NCBIfam" id="TIGR01430">
    <property type="entry name" value="aden_deam"/>
    <property type="match status" value="1"/>
</dbReference>
<evidence type="ECO:0000256" key="3">
    <source>
        <dbReference type="ARBA" id="ARBA00012784"/>
    </source>
</evidence>
<dbReference type="InterPro" id="IPR006330">
    <property type="entry name" value="Ado/ade_deaminase"/>
</dbReference>
<keyword evidence="6" id="KW-0862">Zinc</keyword>
<dbReference type="Proteomes" id="UP001597280">
    <property type="component" value="Unassembled WGS sequence"/>
</dbReference>
<evidence type="ECO:0000313" key="9">
    <source>
        <dbReference type="Proteomes" id="UP001597280"/>
    </source>
</evidence>
<evidence type="ECO:0000256" key="5">
    <source>
        <dbReference type="ARBA" id="ARBA00022801"/>
    </source>
</evidence>
<dbReference type="EC" id="3.5.4.4" evidence="3"/>
<proteinExistence type="inferred from homology"/>
<dbReference type="InterPro" id="IPR032466">
    <property type="entry name" value="Metal_Hydrolase"/>
</dbReference>
<reference evidence="9" key="1">
    <citation type="journal article" date="2019" name="Int. J. Syst. Evol. Microbiol.">
        <title>The Global Catalogue of Microorganisms (GCM) 10K type strain sequencing project: providing services to taxonomists for standard genome sequencing and annotation.</title>
        <authorList>
            <consortium name="The Broad Institute Genomics Platform"/>
            <consortium name="The Broad Institute Genome Sequencing Center for Infectious Disease"/>
            <person name="Wu L."/>
            <person name="Ma J."/>
        </authorList>
    </citation>
    <scope>NUCLEOTIDE SEQUENCE [LARGE SCALE GENOMIC DNA]</scope>
    <source>
        <strain evidence="9">JCM 11650</strain>
    </source>
</reference>
<dbReference type="Gene3D" id="3.20.20.140">
    <property type="entry name" value="Metal-dependent hydrolases"/>
    <property type="match status" value="1"/>
</dbReference>
<evidence type="ECO:0000256" key="4">
    <source>
        <dbReference type="ARBA" id="ARBA00022723"/>
    </source>
</evidence>
<gene>
    <name evidence="8" type="ORF">ACFSDA_07490</name>
</gene>
<dbReference type="NCBIfam" id="NF006847">
    <property type="entry name" value="PRK09358.1-2"/>
    <property type="match status" value="1"/>
</dbReference>
<dbReference type="RefSeq" id="WP_343904140.1">
    <property type="nucleotide sequence ID" value="NZ_BAAAIS010000002.1"/>
</dbReference>
<protein>
    <recommendedName>
        <fullName evidence="3">adenosine deaminase</fullName>
        <ecNumber evidence="3">3.5.4.4</ecNumber>
    </recommendedName>
</protein>
<dbReference type="GO" id="GO:0016787">
    <property type="term" value="F:hydrolase activity"/>
    <property type="evidence" value="ECO:0007669"/>
    <property type="project" value="UniProtKB-KW"/>
</dbReference>
<evidence type="ECO:0000259" key="7">
    <source>
        <dbReference type="Pfam" id="PF00962"/>
    </source>
</evidence>
<accession>A0ABW4PZR5</accession>
<evidence type="ECO:0000313" key="8">
    <source>
        <dbReference type="EMBL" id="MFD1834918.1"/>
    </source>
</evidence>
<dbReference type="Pfam" id="PF00962">
    <property type="entry name" value="A_deaminase"/>
    <property type="match status" value="1"/>
</dbReference>
<comment type="caution">
    <text evidence="8">The sequence shown here is derived from an EMBL/GenBank/DDBJ whole genome shotgun (WGS) entry which is preliminary data.</text>
</comment>
<comment type="similarity">
    <text evidence="2">Belongs to the metallo-dependent hydrolases superfamily. Adenosine and AMP deaminases family.</text>
</comment>
<name>A0ABW4PZR5_9MICO</name>
<organism evidence="8 9">
    <name type="scientific">Brachybacterium rhamnosum</name>
    <dbReference type="NCBI Taxonomy" id="173361"/>
    <lineage>
        <taxon>Bacteria</taxon>
        <taxon>Bacillati</taxon>
        <taxon>Actinomycetota</taxon>
        <taxon>Actinomycetes</taxon>
        <taxon>Micrococcales</taxon>
        <taxon>Dermabacteraceae</taxon>
        <taxon>Brachybacterium</taxon>
    </lineage>
</organism>
<comment type="cofactor">
    <cofactor evidence="1">
        <name>Zn(2+)</name>
        <dbReference type="ChEBI" id="CHEBI:29105"/>
    </cofactor>
</comment>
<evidence type="ECO:0000256" key="2">
    <source>
        <dbReference type="ARBA" id="ARBA00006676"/>
    </source>
</evidence>
<keyword evidence="4" id="KW-0479">Metal-binding</keyword>
<evidence type="ECO:0000256" key="6">
    <source>
        <dbReference type="ARBA" id="ARBA00022833"/>
    </source>
</evidence>
<dbReference type="InterPro" id="IPR001365">
    <property type="entry name" value="A_deaminase_dom"/>
</dbReference>
<evidence type="ECO:0000256" key="1">
    <source>
        <dbReference type="ARBA" id="ARBA00001947"/>
    </source>
</evidence>
<keyword evidence="5 8" id="KW-0378">Hydrolase</keyword>